<dbReference type="Pfam" id="PF04085">
    <property type="entry name" value="MreC"/>
    <property type="match status" value="1"/>
</dbReference>
<evidence type="ECO:0000259" key="1">
    <source>
        <dbReference type="Pfam" id="PF04085"/>
    </source>
</evidence>
<protein>
    <recommendedName>
        <fullName evidence="1">Rod shape-determining protein MreC beta-barrel core domain-containing protein</fullName>
    </recommendedName>
</protein>
<dbReference type="PANTHER" id="PTHR34138:SF1">
    <property type="entry name" value="CELL SHAPE-DETERMINING PROTEIN MREC"/>
    <property type="match status" value="1"/>
</dbReference>
<dbReference type="InterPro" id="IPR042175">
    <property type="entry name" value="Cell/Rod_MreC_2"/>
</dbReference>
<sequence length="88" mass="9586">MDHAAEISPGQRVITSGYGSIFPKGLMVGVVEEVVADSNGLTKRATVRPAVDFRRLEEVMIIRSVNADEEPVLPEGQEFSMQPEGSQK</sequence>
<dbReference type="AlphaFoldDB" id="A0A645JIU4"/>
<dbReference type="PANTHER" id="PTHR34138">
    <property type="entry name" value="CELL SHAPE-DETERMINING PROTEIN MREC"/>
    <property type="match status" value="1"/>
</dbReference>
<dbReference type="Gene3D" id="2.40.10.350">
    <property type="entry name" value="Rod shape-determining protein MreC, domain 2"/>
    <property type="match status" value="1"/>
</dbReference>
<dbReference type="EMBL" id="VSSQ01140851">
    <property type="protein sequence ID" value="MPN62609.1"/>
    <property type="molecule type" value="Genomic_DNA"/>
</dbReference>
<dbReference type="GO" id="GO:0005886">
    <property type="term" value="C:plasma membrane"/>
    <property type="evidence" value="ECO:0007669"/>
    <property type="project" value="TreeGrafter"/>
</dbReference>
<dbReference type="GO" id="GO:0008360">
    <property type="term" value="P:regulation of cell shape"/>
    <property type="evidence" value="ECO:0007669"/>
    <property type="project" value="InterPro"/>
</dbReference>
<gene>
    <name evidence="2" type="ORF">SDC9_210361</name>
</gene>
<dbReference type="InterPro" id="IPR007221">
    <property type="entry name" value="MreC"/>
</dbReference>
<organism evidence="2">
    <name type="scientific">bioreactor metagenome</name>
    <dbReference type="NCBI Taxonomy" id="1076179"/>
    <lineage>
        <taxon>unclassified sequences</taxon>
        <taxon>metagenomes</taxon>
        <taxon>ecological metagenomes</taxon>
    </lineage>
</organism>
<evidence type="ECO:0000313" key="2">
    <source>
        <dbReference type="EMBL" id="MPN62609.1"/>
    </source>
</evidence>
<proteinExistence type="predicted"/>
<comment type="caution">
    <text evidence="2">The sequence shown here is derived from an EMBL/GenBank/DDBJ whole genome shotgun (WGS) entry which is preliminary data.</text>
</comment>
<accession>A0A645JIU4</accession>
<dbReference type="InterPro" id="IPR055342">
    <property type="entry name" value="MreC_beta-barrel_core"/>
</dbReference>
<name>A0A645JIU4_9ZZZZ</name>
<reference evidence="2" key="1">
    <citation type="submission" date="2019-08" db="EMBL/GenBank/DDBJ databases">
        <authorList>
            <person name="Kucharzyk K."/>
            <person name="Murdoch R.W."/>
            <person name="Higgins S."/>
            <person name="Loffler F."/>
        </authorList>
    </citation>
    <scope>NUCLEOTIDE SEQUENCE</scope>
</reference>
<feature type="domain" description="Rod shape-determining protein MreC beta-barrel core" evidence="1">
    <location>
        <begin position="3"/>
        <end position="62"/>
    </location>
</feature>